<dbReference type="Pfam" id="PF17677">
    <property type="entry name" value="Glyco_hydro38C2"/>
    <property type="match status" value="1"/>
</dbReference>
<comment type="catalytic activity">
    <reaction evidence="1">
        <text>Hydrolysis of terminal, non-reducing alpha-D-mannose residues in alpha-D-mannosides.</text>
        <dbReference type="EC" id="3.2.1.24"/>
    </reaction>
</comment>
<comment type="cofactor">
    <cofactor evidence="10">
        <name>Zn(2+)</name>
        <dbReference type="ChEBI" id="CHEBI:29105"/>
    </cofactor>
    <text evidence="10">Binds 1 zinc ion per subunit.</text>
</comment>
<dbReference type="SUPFAM" id="SSF74650">
    <property type="entry name" value="Galactose mutarotase-like"/>
    <property type="match status" value="1"/>
</dbReference>
<keyword evidence="8" id="KW-0325">Glycoprotein</keyword>
<evidence type="ECO:0000256" key="10">
    <source>
        <dbReference type="RuleBase" id="RU361199"/>
    </source>
</evidence>
<dbReference type="Gene3D" id="3.20.110.10">
    <property type="entry name" value="Glycoside hydrolase 38, N terminal domain"/>
    <property type="match status" value="1"/>
</dbReference>
<dbReference type="InterPro" id="IPR041147">
    <property type="entry name" value="GH38_C"/>
</dbReference>
<keyword evidence="4 10" id="KW-0479">Metal-binding</keyword>
<feature type="domain" description="Glycoside hydrolase family 38 central" evidence="11">
    <location>
        <begin position="403"/>
        <end position="477"/>
    </location>
</feature>
<dbReference type="GO" id="GO:0030246">
    <property type="term" value="F:carbohydrate binding"/>
    <property type="evidence" value="ECO:0007669"/>
    <property type="project" value="InterPro"/>
</dbReference>
<dbReference type="InterPro" id="IPR000602">
    <property type="entry name" value="Glyco_hydro_38_N"/>
</dbReference>
<evidence type="ECO:0000256" key="2">
    <source>
        <dbReference type="ARBA" id="ARBA00009792"/>
    </source>
</evidence>
<accession>A0AAE0ZGF6</accession>
<comment type="similarity">
    <text evidence="2 10">Belongs to the glycosyl hydrolase 38 family.</text>
</comment>
<dbReference type="InterPro" id="IPR015341">
    <property type="entry name" value="Glyco_hydro_38_cen"/>
</dbReference>
<dbReference type="InterPro" id="IPR050843">
    <property type="entry name" value="Glycosyl_Hydrlase_38"/>
</dbReference>
<keyword evidence="6 10" id="KW-0862">Zinc</keyword>
<dbReference type="InterPro" id="IPR011682">
    <property type="entry name" value="Glyco_hydro_38_C"/>
</dbReference>
<dbReference type="InterPro" id="IPR037094">
    <property type="entry name" value="Glyco_hydro_38_cen_sf"/>
</dbReference>
<evidence type="ECO:0000256" key="7">
    <source>
        <dbReference type="ARBA" id="ARBA00023157"/>
    </source>
</evidence>
<dbReference type="GO" id="GO:0005764">
    <property type="term" value="C:lysosome"/>
    <property type="evidence" value="ECO:0007669"/>
    <property type="project" value="TreeGrafter"/>
</dbReference>
<evidence type="ECO:0000256" key="1">
    <source>
        <dbReference type="ARBA" id="ARBA00000365"/>
    </source>
</evidence>
<organism evidence="12 13">
    <name type="scientific">Elysia crispata</name>
    <name type="common">lettuce slug</name>
    <dbReference type="NCBI Taxonomy" id="231223"/>
    <lineage>
        <taxon>Eukaryota</taxon>
        <taxon>Metazoa</taxon>
        <taxon>Spiralia</taxon>
        <taxon>Lophotrochozoa</taxon>
        <taxon>Mollusca</taxon>
        <taxon>Gastropoda</taxon>
        <taxon>Heterobranchia</taxon>
        <taxon>Euthyneura</taxon>
        <taxon>Panpulmonata</taxon>
        <taxon>Sacoglossa</taxon>
        <taxon>Placobranchoidea</taxon>
        <taxon>Plakobranchidae</taxon>
        <taxon>Elysia</taxon>
    </lineage>
</organism>
<dbReference type="InterPro" id="IPR013780">
    <property type="entry name" value="Glyco_hydro_b"/>
</dbReference>
<gene>
    <name evidence="12" type="ORF">RRG08_059233</name>
</gene>
<evidence type="ECO:0000256" key="4">
    <source>
        <dbReference type="ARBA" id="ARBA00022723"/>
    </source>
</evidence>
<dbReference type="SMART" id="SM00872">
    <property type="entry name" value="Alpha-mann_mid"/>
    <property type="match status" value="1"/>
</dbReference>
<dbReference type="EC" id="3.2.1.-" evidence="10"/>
<dbReference type="Gene3D" id="2.60.40.1360">
    <property type="match status" value="1"/>
</dbReference>
<dbReference type="Pfam" id="PF01074">
    <property type="entry name" value="Glyco_hydro_38N"/>
    <property type="match status" value="1"/>
</dbReference>
<evidence type="ECO:0000256" key="9">
    <source>
        <dbReference type="ARBA" id="ARBA00023295"/>
    </source>
</evidence>
<keyword evidence="13" id="KW-1185">Reference proteome</keyword>
<reference evidence="12" key="1">
    <citation type="journal article" date="2023" name="G3 (Bethesda)">
        <title>A reference genome for the long-term kleptoplast-retaining sea slug Elysia crispata morphotype clarki.</title>
        <authorList>
            <person name="Eastman K.E."/>
            <person name="Pendleton A.L."/>
            <person name="Shaikh M.A."/>
            <person name="Suttiyut T."/>
            <person name="Ogas R."/>
            <person name="Tomko P."/>
            <person name="Gavelis G."/>
            <person name="Widhalm J.R."/>
            <person name="Wisecaver J.H."/>
        </authorList>
    </citation>
    <scope>NUCLEOTIDE SEQUENCE</scope>
    <source>
        <strain evidence="12">ECLA1</strain>
    </source>
</reference>
<dbReference type="AlphaFoldDB" id="A0AAE0ZGF6"/>
<sequence length="1035" mass="117854">MRMYLKCALQWVLAIVLIQVVVYFWAVNRKGNQHKHGKRIQADPHPYFASIKNRTDGTCSYNTCPKVKKGVLNVHLVPHSHIDVGWLKSVDEYYTGQGDGDYGNTLYGGCVRCILNSTLQELVKNPSRTFIFAEMKYFARFWHEASMGERNKIRQLIKERRLEIVNGGWVMSDAGVTVYNDIIDQHTLGFDFIREILGPCAQTRTGWHVDQFGHSSEHASIFAQMGYDSLFIGRISDFDKERRKNAKELEMVWLTSEKNLGDRSALFTHVTFDGYYAPHGYVLENLNEHAFKSPGTLRNFIITLQNRAAVFKTKHLLVPMGSDFGYRRPDLWFKNMDEAIQQVKFGKKQDVNLIYSTPSCYAYYVNQEMKFHQKQQQYFPSNKRAPPLFPTKKDDFLPYVTDVVWSGFYTTRGGLKRHIWQAGQILQSCKQLSIFSALPGTFQRINILRDAMAVMQHHDAITGTQKKAVLASYNNVLSKATAKCEEVMAEAYKKLWGKEVMGKLSTPQFCPGLNVSTCEVSEESDDFLVTVYNPLSWAVDLPLRFPLEPGNYFVYDKERKAIPHQLLPVPDGILGIPERPVETAPTELVFLSVLPPLSVTTFLVKSGEEAPVHEPLLSKAKEPEIVIENQHIALTFNSQTGLLVSMTNKASKIRVSISQDFASYEPSMSARNEGAYVFVPGTEPAQPVRKDKPVAIKVIKGDLVQEVHQTFTKSVTQVVRLYNTSKFAEFHWTVGRLTITHSTGIDIVSVFSSSLSNGNIFFTDSNGREMIERRRNDWEMSPDYKISGNFFPVTSRIFIKDDTKNIQLTLLPDRPQGGSSLRQGSMELMVHRRSDTDDGLGMQEPLNDVGSDREGIIYTGKHYLYLDSIENSGLPVRRKAWETQLSPTLMFTEVRRDKDINNALSQLKFLNNGAMPDNVHLLTLDRIIENDTTLLLIRLEHALEKDKNRGDSQDVVVDLEKLFTPFDVVSVEETTLGGNFNPKDVERLEWVSEKVVAPKYIGFPDFQPHMEPPFRVKLSSMAIRTFRIKISYNED</sequence>
<dbReference type="FunFam" id="1.20.1270.50:FF:000003">
    <property type="entry name" value="Alpha-mannosidase"/>
    <property type="match status" value="1"/>
</dbReference>
<dbReference type="EMBL" id="JAWDGP010004098">
    <property type="protein sequence ID" value="KAK3767907.1"/>
    <property type="molecule type" value="Genomic_DNA"/>
</dbReference>
<evidence type="ECO:0000313" key="13">
    <source>
        <dbReference type="Proteomes" id="UP001283361"/>
    </source>
</evidence>
<keyword evidence="5 10" id="KW-0378">Hydrolase</keyword>
<protein>
    <recommendedName>
        <fullName evidence="3 10">Alpha-mannosidase</fullName>
        <ecNumber evidence="10">3.2.1.-</ecNumber>
    </recommendedName>
</protein>
<dbReference type="Proteomes" id="UP001283361">
    <property type="component" value="Unassembled WGS sequence"/>
</dbReference>
<dbReference type="Pfam" id="PF09261">
    <property type="entry name" value="Alpha-mann_mid"/>
    <property type="match status" value="1"/>
</dbReference>
<keyword evidence="9 10" id="KW-0326">Glycosidase</keyword>
<evidence type="ECO:0000259" key="11">
    <source>
        <dbReference type="SMART" id="SM00872"/>
    </source>
</evidence>
<dbReference type="Gene3D" id="2.70.98.30">
    <property type="entry name" value="Golgi alpha-mannosidase II, domain 4"/>
    <property type="match status" value="1"/>
</dbReference>
<dbReference type="Pfam" id="PF07748">
    <property type="entry name" value="Glyco_hydro_38C"/>
    <property type="match status" value="1"/>
</dbReference>
<dbReference type="InterPro" id="IPR011013">
    <property type="entry name" value="Gal_mutarotase_sf_dom"/>
</dbReference>
<evidence type="ECO:0000256" key="3">
    <source>
        <dbReference type="ARBA" id="ARBA00012752"/>
    </source>
</evidence>
<dbReference type="SUPFAM" id="SSF88713">
    <property type="entry name" value="Glycoside hydrolase/deacetylase"/>
    <property type="match status" value="1"/>
</dbReference>
<proteinExistence type="inferred from homology"/>
<dbReference type="SUPFAM" id="SSF88688">
    <property type="entry name" value="Families 57/38 glycoside transferase middle domain"/>
    <property type="match status" value="1"/>
</dbReference>
<evidence type="ECO:0000256" key="6">
    <source>
        <dbReference type="ARBA" id="ARBA00022833"/>
    </source>
</evidence>
<evidence type="ECO:0000256" key="5">
    <source>
        <dbReference type="ARBA" id="ARBA00022801"/>
    </source>
</evidence>
<dbReference type="PANTHER" id="PTHR11607:SF3">
    <property type="entry name" value="LYSOSOMAL ALPHA-MANNOSIDASE"/>
    <property type="match status" value="1"/>
</dbReference>
<dbReference type="Gene3D" id="1.20.1270.50">
    <property type="entry name" value="Glycoside hydrolase family 38, central domain"/>
    <property type="match status" value="1"/>
</dbReference>
<dbReference type="GO" id="GO:0004559">
    <property type="term" value="F:alpha-mannosidase activity"/>
    <property type="evidence" value="ECO:0007669"/>
    <property type="project" value="UniProtKB-EC"/>
</dbReference>
<dbReference type="GO" id="GO:0046872">
    <property type="term" value="F:metal ion binding"/>
    <property type="evidence" value="ECO:0007669"/>
    <property type="project" value="UniProtKB-KW"/>
</dbReference>
<evidence type="ECO:0000256" key="8">
    <source>
        <dbReference type="ARBA" id="ARBA00023180"/>
    </source>
</evidence>
<dbReference type="GO" id="GO:0006013">
    <property type="term" value="P:mannose metabolic process"/>
    <property type="evidence" value="ECO:0007669"/>
    <property type="project" value="InterPro"/>
</dbReference>
<dbReference type="PANTHER" id="PTHR11607">
    <property type="entry name" value="ALPHA-MANNOSIDASE"/>
    <property type="match status" value="1"/>
</dbReference>
<dbReference type="Gene3D" id="2.60.40.1180">
    <property type="entry name" value="Golgi alpha-mannosidase II"/>
    <property type="match status" value="1"/>
</dbReference>
<name>A0AAE0ZGF6_9GAST</name>
<comment type="caution">
    <text evidence="12">The sequence shown here is derived from an EMBL/GenBank/DDBJ whole genome shotgun (WGS) entry which is preliminary data.</text>
</comment>
<dbReference type="InterPro" id="IPR028995">
    <property type="entry name" value="Glyco_hydro_57/38_cen_sf"/>
</dbReference>
<keyword evidence="7" id="KW-1015">Disulfide bond</keyword>
<dbReference type="InterPro" id="IPR011330">
    <property type="entry name" value="Glyco_hydro/deAcase_b/a-brl"/>
</dbReference>
<dbReference type="InterPro" id="IPR027291">
    <property type="entry name" value="Glyco_hydro_38_N_sf"/>
</dbReference>
<evidence type="ECO:0000313" key="12">
    <source>
        <dbReference type="EMBL" id="KAK3767907.1"/>
    </source>
</evidence>